<protein>
    <submittedName>
        <fullName evidence="2">EAL domain protein</fullName>
    </submittedName>
</protein>
<evidence type="ECO:0000313" key="3">
    <source>
        <dbReference type="Proteomes" id="UP000189475"/>
    </source>
</evidence>
<evidence type="ECO:0000313" key="2">
    <source>
        <dbReference type="EMBL" id="SJL83573.1"/>
    </source>
</evidence>
<dbReference type="InterPro" id="IPR001633">
    <property type="entry name" value="EAL_dom"/>
</dbReference>
<dbReference type="OrthoDB" id="5868634at2"/>
<dbReference type="AlphaFoldDB" id="A0A1R4B3T9"/>
<dbReference type="PROSITE" id="PS50883">
    <property type="entry name" value="EAL"/>
    <property type="match status" value="1"/>
</dbReference>
<proteinExistence type="predicted"/>
<dbReference type="SUPFAM" id="SSF141868">
    <property type="entry name" value="EAL domain-like"/>
    <property type="match status" value="1"/>
</dbReference>
<feature type="domain" description="EAL" evidence="1">
    <location>
        <begin position="4"/>
        <end position="245"/>
    </location>
</feature>
<evidence type="ECO:0000259" key="1">
    <source>
        <dbReference type="PROSITE" id="PS50883"/>
    </source>
</evidence>
<keyword evidence="3" id="KW-1185">Reference proteome</keyword>
<dbReference type="STRING" id="1918946.VPAL9027_01541"/>
<gene>
    <name evidence="2" type="ORF">VPAL9027_01541</name>
</gene>
<accession>A0A1R4B3T9</accession>
<dbReference type="SMART" id="SM00052">
    <property type="entry name" value="EAL"/>
    <property type="match status" value="1"/>
</dbReference>
<sequence>MKHVIEIEDERCSVLTPEGSLLVAFTPTFQPIFKQDYQALFGFECLPEMQFNAGEDYSFANFFRDADIHCIRSLVLEQVKFSVQFIQKTKCRVSVNLDMSDLCDPHFCQQVLALSVPNLVLELDGYDLDDNQEIQLAKNLRQFEKTGVELWLDNYDARDSSHHHYLKLREWDGVKFAPDFSEYISQKMAKLALFTKLKNHADKIIIDGVKKDHQHEFSKMNGAYSQGGHYSYPLYAQEARQFVGC</sequence>
<reference evidence="2 3" key="1">
    <citation type="submission" date="2017-02" db="EMBL/GenBank/DDBJ databases">
        <authorList>
            <person name="Peterson S.W."/>
        </authorList>
    </citation>
    <scope>NUCLEOTIDE SEQUENCE [LARGE SCALE GENOMIC DNA]</scope>
    <source>
        <strain evidence="2 3">CECT 9027</strain>
    </source>
</reference>
<dbReference type="EMBL" id="FUFT01000003">
    <property type="protein sequence ID" value="SJL83573.1"/>
    <property type="molecule type" value="Genomic_DNA"/>
</dbReference>
<dbReference type="Pfam" id="PF00563">
    <property type="entry name" value="EAL"/>
    <property type="match status" value="1"/>
</dbReference>
<name>A0A1R4B3T9_9VIBR</name>
<organism evidence="2 3">
    <name type="scientific">Vibrio palustris</name>
    <dbReference type="NCBI Taxonomy" id="1918946"/>
    <lineage>
        <taxon>Bacteria</taxon>
        <taxon>Pseudomonadati</taxon>
        <taxon>Pseudomonadota</taxon>
        <taxon>Gammaproteobacteria</taxon>
        <taxon>Vibrionales</taxon>
        <taxon>Vibrionaceae</taxon>
        <taxon>Vibrio</taxon>
    </lineage>
</organism>
<dbReference type="Proteomes" id="UP000189475">
    <property type="component" value="Unassembled WGS sequence"/>
</dbReference>
<dbReference type="InterPro" id="IPR035919">
    <property type="entry name" value="EAL_sf"/>
</dbReference>
<dbReference type="RefSeq" id="WP_077313888.1">
    <property type="nucleotide sequence ID" value="NZ_AP024887.1"/>
</dbReference>
<dbReference type="Gene3D" id="3.20.20.450">
    <property type="entry name" value="EAL domain"/>
    <property type="match status" value="1"/>
</dbReference>